<dbReference type="OrthoDB" id="2372493at2759"/>
<feature type="region of interest" description="Disordered" evidence="1">
    <location>
        <begin position="102"/>
        <end position="121"/>
    </location>
</feature>
<feature type="compositionally biased region" description="Basic residues" evidence="1">
    <location>
        <begin position="102"/>
        <end position="113"/>
    </location>
</feature>
<evidence type="ECO:0000313" key="2">
    <source>
        <dbReference type="EMBL" id="KAG2184370.1"/>
    </source>
</evidence>
<dbReference type="EMBL" id="JAEPQZ010000002">
    <property type="protein sequence ID" value="KAG2184370.1"/>
    <property type="molecule type" value="Genomic_DNA"/>
</dbReference>
<dbReference type="Proteomes" id="UP000654370">
    <property type="component" value="Unassembled WGS sequence"/>
</dbReference>
<sequence length="121" mass="13211">MKSTQSSGHEPREAPWSQPQPTVGQDPWNRSPEARRHPELYSTAHGTSGSQMEDDSVPIMPTTTAGNGNTAKEARGSKEHVPGSKDALHCERDSTGLTFGHTVHKQASRRRSSVLRDLSLI</sequence>
<organism evidence="2 3">
    <name type="scientific">Mortierella isabellina</name>
    <name type="common">Filamentous fungus</name>
    <name type="synonym">Umbelopsis isabellina</name>
    <dbReference type="NCBI Taxonomy" id="91625"/>
    <lineage>
        <taxon>Eukaryota</taxon>
        <taxon>Fungi</taxon>
        <taxon>Fungi incertae sedis</taxon>
        <taxon>Mucoromycota</taxon>
        <taxon>Mucoromycotina</taxon>
        <taxon>Umbelopsidomycetes</taxon>
        <taxon>Umbelopsidales</taxon>
        <taxon>Umbelopsidaceae</taxon>
        <taxon>Umbelopsis</taxon>
    </lineage>
</organism>
<evidence type="ECO:0000313" key="3">
    <source>
        <dbReference type="Proteomes" id="UP000654370"/>
    </source>
</evidence>
<proteinExistence type="predicted"/>
<feature type="compositionally biased region" description="Polar residues" evidence="1">
    <location>
        <begin position="61"/>
        <end position="70"/>
    </location>
</feature>
<dbReference type="AlphaFoldDB" id="A0A8H7UII2"/>
<feature type="region of interest" description="Disordered" evidence="1">
    <location>
        <begin position="1"/>
        <end position="91"/>
    </location>
</feature>
<feature type="compositionally biased region" description="Basic and acidic residues" evidence="1">
    <location>
        <begin position="72"/>
        <end position="91"/>
    </location>
</feature>
<gene>
    <name evidence="2" type="ORF">INT43_000279</name>
</gene>
<name>A0A8H7UII2_MORIS</name>
<keyword evidence="3" id="KW-1185">Reference proteome</keyword>
<accession>A0A8H7UII2</accession>
<evidence type="ECO:0000256" key="1">
    <source>
        <dbReference type="SAM" id="MobiDB-lite"/>
    </source>
</evidence>
<comment type="caution">
    <text evidence="2">The sequence shown here is derived from an EMBL/GenBank/DDBJ whole genome shotgun (WGS) entry which is preliminary data.</text>
</comment>
<reference evidence="2" key="1">
    <citation type="submission" date="2020-12" db="EMBL/GenBank/DDBJ databases">
        <title>Metabolic potential, ecology and presence of endohyphal bacteria is reflected in genomic diversity of Mucoromycotina.</title>
        <authorList>
            <person name="Muszewska A."/>
            <person name="Okrasinska A."/>
            <person name="Steczkiewicz K."/>
            <person name="Drgas O."/>
            <person name="Orlowska M."/>
            <person name="Perlinska-Lenart U."/>
            <person name="Aleksandrzak-Piekarczyk T."/>
            <person name="Szatraj K."/>
            <person name="Zielenkiewicz U."/>
            <person name="Pilsyk S."/>
            <person name="Malc E."/>
            <person name="Mieczkowski P."/>
            <person name="Kruszewska J.S."/>
            <person name="Biernat P."/>
            <person name="Pawlowska J."/>
        </authorList>
    </citation>
    <scope>NUCLEOTIDE SEQUENCE</scope>
    <source>
        <strain evidence="2">WA0000067209</strain>
    </source>
</reference>
<protein>
    <submittedName>
        <fullName evidence="2">Uncharacterized protein</fullName>
    </submittedName>
</protein>